<dbReference type="AlphaFoldDB" id="A0A0F9I6U5"/>
<accession>A0A0F9I6U5</accession>
<sequence>MYKLLLFLTLVGIFSIPIFVYDVFGHGLGGDQATPLSLEGAQVTVSTQLDPSDITVGEVDEANIQVRFFDVTTDETFEKVTFRVEIWRSGELLARDLYFDVDGILNVKVKPIFNCTEPRLIDCTTYQGSEHVSAPLACYVQNEGRCVIKGPIFDKGGLYNIRVDVEAATSSRTLLSQVLSYDTFVSVAQEQDFSIQTASAEIPVIVKTYYDDVENFQFKQSDNSISFDMPFDWDPDYISLVKMVHEEIRVPKSFDPYSEGKDFRGYVNGIEVDNRVLLLDPYSYEDTNIVHFLVTGSELQRISSELGPSNYDNKKISFNLVPQSEIIKQSIGFHLVDTETFQQVGTNVNISWDNSYGVSDYIPFEFAFFDNSGNLIKDVRYGYSLFDQNDKELVTNSGSDPLNPGVLATEGIDIQTIQIPTQEQYRIDVLVYGTGISYDPTYAGIGSGIIEVGPGVPSSPPPTLKPETPIPMPPSVEVPSWIQTTAGFWVDGFSSDDEFVNAIEFLIKEGVIVIPPTASGGETAAEIPLWIKTTTGYWVDGFTSDKEFVTAIQWLIENDIMRIT</sequence>
<name>A0A0F9I6U5_9ZZZZ</name>
<reference evidence="1" key="1">
    <citation type="journal article" date="2015" name="Nature">
        <title>Complex archaea that bridge the gap between prokaryotes and eukaryotes.</title>
        <authorList>
            <person name="Spang A."/>
            <person name="Saw J.H."/>
            <person name="Jorgensen S.L."/>
            <person name="Zaremba-Niedzwiedzka K."/>
            <person name="Martijn J."/>
            <person name="Lind A.E."/>
            <person name="van Eijk R."/>
            <person name="Schleper C."/>
            <person name="Guy L."/>
            <person name="Ettema T.J."/>
        </authorList>
    </citation>
    <scope>NUCLEOTIDE SEQUENCE</scope>
</reference>
<gene>
    <name evidence="1" type="ORF">LCGC14_1977740</name>
</gene>
<comment type="caution">
    <text evidence="1">The sequence shown here is derived from an EMBL/GenBank/DDBJ whole genome shotgun (WGS) entry which is preliminary data.</text>
</comment>
<dbReference type="EMBL" id="LAZR01022070">
    <property type="protein sequence ID" value="KKL83142.1"/>
    <property type="molecule type" value="Genomic_DNA"/>
</dbReference>
<protein>
    <recommendedName>
        <fullName evidence="2">Peptidase</fullName>
    </recommendedName>
</protein>
<evidence type="ECO:0000313" key="1">
    <source>
        <dbReference type="EMBL" id="KKL83142.1"/>
    </source>
</evidence>
<organism evidence="1">
    <name type="scientific">marine sediment metagenome</name>
    <dbReference type="NCBI Taxonomy" id="412755"/>
    <lineage>
        <taxon>unclassified sequences</taxon>
        <taxon>metagenomes</taxon>
        <taxon>ecological metagenomes</taxon>
    </lineage>
</organism>
<evidence type="ECO:0008006" key="2">
    <source>
        <dbReference type="Google" id="ProtNLM"/>
    </source>
</evidence>
<proteinExistence type="predicted"/>